<keyword evidence="8 11" id="KW-0472">Membrane</keyword>
<evidence type="ECO:0000256" key="8">
    <source>
        <dbReference type="ARBA" id="ARBA00023136"/>
    </source>
</evidence>
<dbReference type="PIRSF" id="PIRSF037595">
    <property type="entry name" value="Toll-like_receptor"/>
    <property type="match status" value="1"/>
</dbReference>
<dbReference type="InterPro" id="IPR017241">
    <property type="entry name" value="Toll-like_receptor"/>
</dbReference>
<organism evidence="14 15">
    <name type="scientific">Batillaria attramentaria</name>
    <dbReference type="NCBI Taxonomy" id="370345"/>
    <lineage>
        <taxon>Eukaryota</taxon>
        <taxon>Metazoa</taxon>
        <taxon>Spiralia</taxon>
        <taxon>Lophotrochozoa</taxon>
        <taxon>Mollusca</taxon>
        <taxon>Gastropoda</taxon>
        <taxon>Caenogastropoda</taxon>
        <taxon>Sorbeoconcha</taxon>
        <taxon>Cerithioidea</taxon>
        <taxon>Batillariidae</taxon>
        <taxon>Batillaria</taxon>
    </lineage>
</organism>
<evidence type="ECO:0000256" key="9">
    <source>
        <dbReference type="ARBA" id="ARBA00023170"/>
    </source>
</evidence>
<dbReference type="InterPro" id="IPR035897">
    <property type="entry name" value="Toll_tir_struct_dom_sf"/>
</dbReference>
<evidence type="ECO:0000256" key="1">
    <source>
        <dbReference type="ARBA" id="ARBA00004479"/>
    </source>
</evidence>
<dbReference type="PROSITE" id="PS50104">
    <property type="entry name" value="TIR"/>
    <property type="match status" value="1"/>
</dbReference>
<reference evidence="14 15" key="1">
    <citation type="journal article" date="2023" name="Sci. Data">
        <title>Genome assembly of the Korean intertidal mud-creeper Batillaria attramentaria.</title>
        <authorList>
            <person name="Patra A.K."/>
            <person name="Ho P.T."/>
            <person name="Jun S."/>
            <person name="Lee S.J."/>
            <person name="Kim Y."/>
            <person name="Won Y.J."/>
        </authorList>
    </citation>
    <scope>NUCLEOTIDE SEQUENCE [LARGE SCALE GENOMIC DNA]</scope>
    <source>
        <strain evidence="14">Wonlab-2016</strain>
    </source>
</reference>
<dbReference type="Proteomes" id="UP001519460">
    <property type="component" value="Unassembled WGS sequence"/>
</dbReference>
<accession>A0ABD0KSR0</accession>
<dbReference type="InterPro" id="IPR032675">
    <property type="entry name" value="LRR_dom_sf"/>
</dbReference>
<dbReference type="EMBL" id="JACVVK020000133">
    <property type="protein sequence ID" value="KAK7489835.1"/>
    <property type="molecule type" value="Genomic_DNA"/>
</dbReference>
<evidence type="ECO:0000256" key="10">
    <source>
        <dbReference type="ARBA" id="ARBA00023180"/>
    </source>
</evidence>
<evidence type="ECO:0000256" key="3">
    <source>
        <dbReference type="ARBA" id="ARBA00022614"/>
    </source>
</evidence>
<dbReference type="SUPFAM" id="SSF52047">
    <property type="entry name" value="RNI-like"/>
    <property type="match status" value="1"/>
</dbReference>
<dbReference type="Gene3D" id="3.40.50.10140">
    <property type="entry name" value="Toll/interleukin-1 receptor homology (TIR) domain"/>
    <property type="match status" value="1"/>
</dbReference>
<comment type="similarity">
    <text evidence="2">Belongs to the Toll-like receptor family.</text>
</comment>
<dbReference type="PROSITE" id="PS51450">
    <property type="entry name" value="LRR"/>
    <property type="match status" value="1"/>
</dbReference>
<keyword evidence="9" id="KW-0675">Receptor</keyword>
<comment type="caution">
    <text evidence="14">The sequence shown here is derived from an EMBL/GenBank/DDBJ whole genome shotgun (WGS) entry which is preliminary data.</text>
</comment>
<keyword evidence="7 11" id="KW-1133">Transmembrane helix</keyword>
<feature type="signal peptide" evidence="12">
    <location>
        <begin position="1"/>
        <end position="20"/>
    </location>
</feature>
<dbReference type="SMART" id="SM00369">
    <property type="entry name" value="LRR_TYP"/>
    <property type="match status" value="7"/>
</dbReference>
<keyword evidence="5 12" id="KW-0732">Signal</keyword>
<dbReference type="Pfam" id="PF01582">
    <property type="entry name" value="TIR"/>
    <property type="match status" value="1"/>
</dbReference>
<name>A0ABD0KSR0_9CAEN</name>
<evidence type="ECO:0000256" key="2">
    <source>
        <dbReference type="ARBA" id="ARBA00009634"/>
    </source>
</evidence>
<dbReference type="GO" id="GO:0016020">
    <property type="term" value="C:membrane"/>
    <property type="evidence" value="ECO:0007669"/>
    <property type="project" value="UniProtKB-SubCell"/>
</dbReference>
<evidence type="ECO:0000313" key="15">
    <source>
        <dbReference type="Proteomes" id="UP001519460"/>
    </source>
</evidence>
<dbReference type="Pfam" id="PF13855">
    <property type="entry name" value="LRR_8"/>
    <property type="match status" value="2"/>
</dbReference>
<dbReference type="SMART" id="SM00255">
    <property type="entry name" value="TIR"/>
    <property type="match status" value="1"/>
</dbReference>
<dbReference type="AlphaFoldDB" id="A0ABD0KSR0"/>
<keyword evidence="6" id="KW-0677">Repeat</keyword>
<keyword evidence="10" id="KW-0325">Glycoprotein</keyword>
<feature type="chain" id="PRO_5044749872" description="TIR domain-containing protein" evidence="12">
    <location>
        <begin position="21"/>
        <end position="862"/>
    </location>
</feature>
<dbReference type="PANTHER" id="PTHR24365">
    <property type="entry name" value="TOLL-LIKE RECEPTOR"/>
    <property type="match status" value="1"/>
</dbReference>
<evidence type="ECO:0000256" key="5">
    <source>
        <dbReference type="ARBA" id="ARBA00022729"/>
    </source>
</evidence>
<dbReference type="SUPFAM" id="SSF52058">
    <property type="entry name" value="L domain-like"/>
    <property type="match status" value="1"/>
</dbReference>
<dbReference type="InterPro" id="IPR000157">
    <property type="entry name" value="TIR_dom"/>
</dbReference>
<keyword evidence="15" id="KW-1185">Reference proteome</keyword>
<evidence type="ECO:0000256" key="12">
    <source>
        <dbReference type="SAM" id="SignalP"/>
    </source>
</evidence>
<protein>
    <recommendedName>
        <fullName evidence="13">TIR domain-containing protein</fullName>
    </recommendedName>
</protein>
<evidence type="ECO:0000313" key="14">
    <source>
        <dbReference type="EMBL" id="KAK7489835.1"/>
    </source>
</evidence>
<feature type="domain" description="TIR" evidence="13">
    <location>
        <begin position="711"/>
        <end position="854"/>
    </location>
</feature>
<dbReference type="Gene3D" id="3.80.10.10">
    <property type="entry name" value="Ribonuclease Inhibitor"/>
    <property type="match status" value="4"/>
</dbReference>
<gene>
    <name evidence="14" type="ORF">BaRGS_00018857</name>
</gene>
<dbReference type="SUPFAM" id="SSF52200">
    <property type="entry name" value="Toll/Interleukin receptor TIR domain"/>
    <property type="match status" value="1"/>
</dbReference>
<comment type="subcellular location">
    <subcellularLocation>
        <location evidence="1">Membrane</location>
        <topology evidence="1">Single-pass type I membrane protein</topology>
    </subcellularLocation>
</comment>
<dbReference type="InterPro" id="IPR001611">
    <property type="entry name" value="Leu-rich_rpt"/>
</dbReference>
<feature type="transmembrane region" description="Helical" evidence="11">
    <location>
        <begin position="665"/>
        <end position="687"/>
    </location>
</feature>
<proteinExistence type="inferred from homology"/>
<dbReference type="InterPro" id="IPR003591">
    <property type="entry name" value="Leu-rich_rpt_typical-subtyp"/>
</dbReference>
<dbReference type="PANTHER" id="PTHR24365:SF541">
    <property type="entry name" value="PROTEIN TOLL-RELATED"/>
    <property type="match status" value="1"/>
</dbReference>
<keyword evidence="4 11" id="KW-0812">Transmembrane</keyword>
<evidence type="ECO:0000256" key="11">
    <source>
        <dbReference type="SAM" id="Phobius"/>
    </source>
</evidence>
<evidence type="ECO:0000259" key="13">
    <source>
        <dbReference type="PROSITE" id="PS50104"/>
    </source>
</evidence>
<evidence type="ECO:0000256" key="4">
    <source>
        <dbReference type="ARBA" id="ARBA00022692"/>
    </source>
</evidence>
<evidence type="ECO:0000256" key="7">
    <source>
        <dbReference type="ARBA" id="ARBA00022989"/>
    </source>
</evidence>
<sequence length="862" mass="98120">MPHAWITVPLVLFLLTTTNGETSSTCTFTQHEDGLHADCSSRQLMSLPTAWPDDVVWLDMSYNQLSDLTHLDHPHLAHLRHLDLSFNQLQMIVNDTFVHLNELQFLTLSSNRLENLEVNAMAGLSQLTYLDISSNHLMLDYHTYPPRVFVPLSSLRQLWLNGNYNSYYGEYPIDTFKSLLQLQVLGVDAFSSGNFGSDFQTALPNLKTLYLDSSKVQKISNATFSGFRNSSLENLHITGSGNLMEMEVCALCHLPNLTRFSIVHAKTLKLETAMEALYGLQHQNMTSIEFNMIQDYLHGSTITRHTARYLRNICVTNLTLQKCNIDKITMSALVGRNIPLVQCLQHADLSRNRIIDKAASSLFAFAAAFTNLISVRVEKQFLFNLDDAACIFDHVSRNCSVKSEWERYKIILKVPPTLQYANFTSGADGSGNPPSFESATSLKTLDLSYTGRSNCGTTITGLDVLETLDVSGNYCFNVSETIFDFCGTLVNLRLSNFNMNPDFFRARAWRMFQNLHLLQTLDLSLNNLIHVDPHMLRAQRRLKQLNLAGNRLQSLSVDLAHHEDLELLDMSHNMLPTLLPGERQALDALANKRNFTLRLRGNSLLCACSSLDFLRWLWTTTVHLDGDGNMKRNYTCLTDTGEVSDTHTMMMRYDSEWRRCVGQTMLVITSAAFLLQLLVLVIVYVVSRSWTHLRYARKVMKGLRLPRREHFEWDAYVGYADDDVELACLTLLPCLEERHGVRLLLREREELPGSIRAESIVQHIDASWKVLLLVTPVFARDEWACGFTVQQAQRSITDTMPDRVIVVFMEDPARLPPMASLERLLRMVPERNVLHVHRDTPPGHPMWDRLAEAITDDDARRT</sequence>
<evidence type="ECO:0000256" key="6">
    <source>
        <dbReference type="ARBA" id="ARBA00022737"/>
    </source>
</evidence>
<keyword evidence="3" id="KW-0433">Leucine-rich repeat</keyword>